<reference evidence="1 2" key="1">
    <citation type="submission" date="2021-01" db="EMBL/GenBank/DDBJ databases">
        <title>C459-1 draft genome sequence.</title>
        <authorList>
            <person name="Zhang X.-F."/>
        </authorList>
    </citation>
    <scope>NUCLEOTIDE SEQUENCE [LARGE SCALE GENOMIC DNA]</scope>
    <source>
        <strain evidence="2">C459-1</strain>
    </source>
</reference>
<sequence length="52" mass="6224">MDRTIATILCNSEQAFLHRGHRNTFITYGNGYKMLLLDSVWERWTEHEKLVK</sequence>
<dbReference type="Proteomes" id="UP000625283">
    <property type="component" value="Unassembled WGS sequence"/>
</dbReference>
<evidence type="ECO:0000313" key="2">
    <source>
        <dbReference type="Proteomes" id="UP000625283"/>
    </source>
</evidence>
<proteinExistence type="predicted"/>
<gene>
    <name evidence="1" type="ORF">JKG61_01640</name>
</gene>
<name>A0ABS1QZ14_9SPHI</name>
<comment type="caution">
    <text evidence="1">The sequence shown here is derived from an EMBL/GenBank/DDBJ whole genome shotgun (WGS) entry which is preliminary data.</text>
</comment>
<keyword evidence="2" id="KW-1185">Reference proteome</keyword>
<accession>A0ABS1QZ14</accession>
<organism evidence="1 2">
    <name type="scientific">Sphingobacterium faecale</name>
    <dbReference type="NCBI Taxonomy" id="2803775"/>
    <lineage>
        <taxon>Bacteria</taxon>
        <taxon>Pseudomonadati</taxon>
        <taxon>Bacteroidota</taxon>
        <taxon>Sphingobacteriia</taxon>
        <taxon>Sphingobacteriales</taxon>
        <taxon>Sphingobacteriaceae</taxon>
        <taxon>Sphingobacterium</taxon>
    </lineage>
</organism>
<evidence type="ECO:0000313" key="1">
    <source>
        <dbReference type="EMBL" id="MBL1407445.1"/>
    </source>
</evidence>
<protein>
    <submittedName>
        <fullName evidence="1">Uncharacterized protein</fullName>
    </submittedName>
</protein>
<dbReference type="EMBL" id="JAERTY010000001">
    <property type="protein sequence ID" value="MBL1407445.1"/>
    <property type="molecule type" value="Genomic_DNA"/>
</dbReference>